<evidence type="ECO:0000256" key="10">
    <source>
        <dbReference type="ARBA" id="ARBA00023136"/>
    </source>
</evidence>
<feature type="transmembrane region" description="Helical" evidence="13">
    <location>
        <begin position="155"/>
        <end position="178"/>
    </location>
</feature>
<reference evidence="14" key="1">
    <citation type="submission" date="2023-11" db="EMBL/GenBank/DDBJ databases">
        <title>Genome assemblies of two species of porcelain crab, Petrolisthes cinctipes and Petrolisthes manimaculis (Anomura: Porcellanidae).</title>
        <authorList>
            <person name="Angst P."/>
        </authorList>
    </citation>
    <scope>NUCLEOTIDE SEQUENCE</scope>
    <source>
        <strain evidence="14">PB745_02</strain>
        <tissue evidence="14">Gill</tissue>
    </source>
</reference>
<keyword evidence="5 13" id="KW-0328">Glycosyltransferase</keyword>
<keyword evidence="7 13" id="KW-0812">Transmembrane</keyword>
<dbReference type="GO" id="GO:0006506">
    <property type="term" value="P:GPI anchor biosynthetic process"/>
    <property type="evidence" value="ECO:0007669"/>
    <property type="project" value="UniProtKB-KW"/>
</dbReference>
<evidence type="ECO:0000256" key="2">
    <source>
        <dbReference type="ARBA" id="ARBA00004687"/>
    </source>
</evidence>
<sequence>MESVKRARGRLSMYPKLLAECSPNATEYARCVALKENVMKGDCAAEFESFKRCITQAAKKMKTKFCIIMGLGSRSGSRSGTTELILIHTVIGFLVRVGLVAYGEHHDRHNVLKYTDVDYHVFTDAAREVADGGSPFLRHTYRYTPFLAWMMLPNIYIHFVFGKLLFSILDCLASRLIYEILMLEGQSKATALKCCFLWLYNPLVMAVSTRGSAEAVMAVLILLTLYMMKHRLSLLAGFLLGTAVHFKLYPIIYCLPLYLSLSNTPPQDYFWRSFLPNYSKMRLCFGAVVSFFGLTSIGLAMYGEQYLEEAFLYHFSRTDTRHNFSVYFYLLYIGADFKIPGLNVATFGPQLILVLVFGCKYSHRSDLHFALFTQTVVFVTFNKVVTSQYFMWYLLLLPLLVPRLVVSWQKAIVLTLLWFGAQGSWLLPAYLLEFHAINAFVPIWLEGIAFFCCNVGILMALISSYSTFSFTHHHSRKVR</sequence>
<comment type="function">
    <text evidence="11 13">Catalytic subunit of the glycosylphosphatidylinositol-mannosyltransferase I complex which catalyzes the transfer of the first mannose, via an alpha-1,4 bond from a dolichol-phosphate-mannose (Dol-P-Man) to the glucosaminyl acyl phosphatidylinositol (GlcN-(acyl)PI) intermediate to generate alpha-D-Man-(1-&gt;4)-alpha-D-GlcN-(1-&gt;6)-(1-radyl,2-acyl-sn-glycero-3-phospho)-2-acyl-inositol and participates in the sixth step of the glycosylphosphatidylinositol-anchor biosynthesis.</text>
</comment>
<name>A0AAE1PG70_9EUCA</name>
<feature type="transmembrane region" description="Helical" evidence="13">
    <location>
        <begin position="339"/>
        <end position="359"/>
    </location>
</feature>
<feature type="transmembrane region" description="Helical" evidence="13">
    <location>
        <begin position="390"/>
        <end position="406"/>
    </location>
</feature>
<accession>A0AAE1PG70</accession>
<comment type="caution">
    <text evidence="14">The sequence shown here is derived from an EMBL/GenBank/DDBJ whole genome shotgun (WGS) entry which is preliminary data.</text>
</comment>
<evidence type="ECO:0000256" key="3">
    <source>
        <dbReference type="ARBA" id="ARBA00011071"/>
    </source>
</evidence>
<feature type="transmembrane region" description="Helical" evidence="13">
    <location>
        <begin position="84"/>
        <end position="103"/>
    </location>
</feature>
<evidence type="ECO:0000256" key="9">
    <source>
        <dbReference type="ARBA" id="ARBA00022989"/>
    </source>
</evidence>
<feature type="transmembrane region" description="Helical" evidence="13">
    <location>
        <begin position="413"/>
        <end position="431"/>
    </location>
</feature>
<dbReference type="PANTHER" id="PTHR12886">
    <property type="entry name" value="PIG-M MANNOSYLTRANSFERASE"/>
    <property type="match status" value="1"/>
</dbReference>
<dbReference type="EMBL" id="JAWZYT010001992">
    <property type="protein sequence ID" value="KAK4307523.1"/>
    <property type="molecule type" value="Genomic_DNA"/>
</dbReference>
<dbReference type="GO" id="GO:0005789">
    <property type="term" value="C:endoplasmic reticulum membrane"/>
    <property type="evidence" value="ECO:0007669"/>
    <property type="project" value="UniProtKB-SubCell"/>
</dbReference>
<keyword evidence="9 13" id="KW-1133">Transmembrane helix</keyword>
<feature type="transmembrane region" description="Helical" evidence="13">
    <location>
        <begin position="443"/>
        <end position="468"/>
    </location>
</feature>
<comment type="pathway">
    <text evidence="2 13">Glycolipid biosynthesis; glycosylphosphatidylinositol-anchor biosynthesis.</text>
</comment>
<dbReference type="Pfam" id="PF05007">
    <property type="entry name" value="Mannosyl_trans"/>
    <property type="match status" value="1"/>
</dbReference>
<dbReference type="GO" id="GO:0051751">
    <property type="term" value="F:alpha-1,4-mannosyltransferase activity"/>
    <property type="evidence" value="ECO:0007669"/>
    <property type="project" value="InterPro"/>
</dbReference>
<evidence type="ECO:0000256" key="7">
    <source>
        <dbReference type="ARBA" id="ARBA00022692"/>
    </source>
</evidence>
<dbReference type="GO" id="GO:0004376">
    <property type="term" value="F:GPI mannosyltransferase activity"/>
    <property type="evidence" value="ECO:0007669"/>
    <property type="project" value="InterPro"/>
</dbReference>
<comment type="subcellular location">
    <subcellularLocation>
        <location evidence="1 13">Endoplasmic reticulum membrane</location>
        <topology evidence="1 13">Multi-pass membrane protein</topology>
    </subcellularLocation>
</comment>
<dbReference type="PANTHER" id="PTHR12886:SF0">
    <property type="entry name" value="GPI MANNOSYLTRANSFERASE 1"/>
    <property type="match status" value="1"/>
</dbReference>
<feature type="transmembrane region" description="Helical" evidence="13">
    <location>
        <begin position="199"/>
        <end position="228"/>
    </location>
</feature>
<keyword evidence="4 13" id="KW-0337">GPI-anchor biosynthesis</keyword>
<dbReference type="InterPro" id="IPR007704">
    <property type="entry name" value="PIG-M"/>
</dbReference>
<evidence type="ECO:0000256" key="13">
    <source>
        <dbReference type="RuleBase" id="RU365064"/>
    </source>
</evidence>
<evidence type="ECO:0000256" key="8">
    <source>
        <dbReference type="ARBA" id="ARBA00022824"/>
    </source>
</evidence>
<comment type="similarity">
    <text evidence="3 13">Belongs to the PIGM family.</text>
</comment>
<evidence type="ECO:0000256" key="5">
    <source>
        <dbReference type="ARBA" id="ARBA00022676"/>
    </source>
</evidence>
<evidence type="ECO:0000256" key="4">
    <source>
        <dbReference type="ARBA" id="ARBA00022502"/>
    </source>
</evidence>
<dbReference type="AlphaFoldDB" id="A0AAE1PG70"/>
<evidence type="ECO:0000256" key="11">
    <source>
        <dbReference type="ARBA" id="ARBA00093408"/>
    </source>
</evidence>
<gene>
    <name evidence="14" type="ORF">Pmani_020671</name>
</gene>
<keyword evidence="10 13" id="KW-0472">Membrane</keyword>
<keyword evidence="6 13" id="KW-0808">Transferase</keyword>
<evidence type="ECO:0000313" key="14">
    <source>
        <dbReference type="EMBL" id="KAK4307523.1"/>
    </source>
</evidence>
<proteinExistence type="inferred from homology"/>
<organism evidence="14 15">
    <name type="scientific">Petrolisthes manimaculis</name>
    <dbReference type="NCBI Taxonomy" id="1843537"/>
    <lineage>
        <taxon>Eukaryota</taxon>
        <taxon>Metazoa</taxon>
        <taxon>Ecdysozoa</taxon>
        <taxon>Arthropoda</taxon>
        <taxon>Crustacea</taxon>
        <taxon>Multicrustacea</taxon>
        <taxon>Malacostraca</taxon>
        <taxon>Eumalacostraca</taxon>
        <taxon>Eucarida</taxon>
        <taxon>Decapoda</taxon>
        <taxon>Pleocyemata</taxon>
        <taxon>Anomura</taxon>
        <taxon>Galatheoidea</taxon>
        <taxon>Porcellanidae</taxon>
        <taxon>Petrolisthes</taxon>
    </lineage>
</organism>
<protein>
    <recommendedName>
        <fullName evidence="12 13">GPI alpha-1,4-mannosyltransferase I, catalytic subunit</fullName>
        <ecNumber evidence="13">2.4.1.-</ecNumber>
    </recommendedName>
    <alternativeName>
        <fullName evidence="13">GPI mannosyltransferase I</fullName>
    </alternativeName>
</protein>
<dbReference type="EC" id="2.4.1.-" evidence="13"/>
<evidence type="ECO:0000256" key="12">
    <source>
        <dbReference type="ARBA" id="ARBA00093608"/>
    </source>
</evidence>
<keyword evidence="8 13" id="KW-0256">Endoplasmic reticulum</keyword>
<feature type="transmembrane region" description="Helical" evidence="13">
    <location>
        <begin position="234"/>
        <end position="261"/>
    </location>
</feature>
<keyword evidence="15" id="KW-1185">Reference proteome</keyword>
<feature type="transmembrane region" description="Helical" evidence="13">
    <location>
        <begin position="282"/>
        <end position="302"/>
    </location>
</feature>
<evidence type="ECO:0000256" key="1">
    <source>
        <dbReference type="ARBA" id="ARBA00004477"/>
    </source>
</evidence>
<dbReference type="GO" id="GO:1990529">
    <property type="term" value="C:glycosylphosphatidylinositol-mannosyltransferase I complex"/>
    <property type="evidence" value="ECO:0007669"/>
    <property type="project" value="TreeGrafter"/>
</dbReference>
<evidence type="ECO:0000313" key="15">
    <source>
        <dbReference type="Proteomes" id="UP001292094"/>
    </source>
</evidence>
<evidence type="ECO:0000256" key="6">
    <source>
        <dbReference type="ARBA" id="ARBA00022679"/>
    </source>
</evidence>
<dbReference type="Proteomes" id="UP001292094">
    <property type="component" value="Unassembled WGS sequence"/>
</dbReference>